<protein>
    <submittedName>
        <fullName evidence="2">Uncharacterized protein</fullName>
    </submittedName>
</protein>
<evidence type="ECO:0000313" key="2">
    <source>
        <dbReference type="EMBL" id="GAA3535630.1"/>
    </source>
</evidence>
<reference evidence="3" key="1">
    <citation type="journal article" date="2019" name="Int. J. Syst. Evol. Microbiol.">
        <title>The Global Catalogue of Microorganisms (GCM) 10K type strain sequencing project: providing services to taxonomists for standard genome sequencing and annotation.</title>
        <authorList>
            <consortium name="The Broad Institute Genomics Platform"/>
            <consortium name="The Broad Institute Genome Sequencing Center for Infectious Disease"/>
            <person name="Wu L."/>
            <person name="Ma J."/>
        </authorList>
    </citation>
    <scope>NUCLEOTIDE SEQUENCE [LARGE SCALE GENOMIC DNA]</scope>
    <source>
        <strain evidence="3">JCM 17110</strain>
    </source>
</reference>
<evidence type="ECO:0000256" key="1">
    <source>
        <dbReference type="SAM" id="Phobius"/>
    </source>
</evidence>
<keyword evidence="1" id="KW-0472">Membrane</keyword>
<dbReference type="Proteomes" id="UP001500795">
    <property type="component" value="Unassembled WGS sequence"/>
</dbReference>
<keyword evidence="1" id="KW-1133">Transmembrane helix</keyword>
<keyword evidence="1" id="KW-0812">Transmembrane</keyword>
<dbReference type="EMBL" id="BAABCX010000001">
    <property type="protein sequence ID" value="GAA3535630.1"/>
    <property type="molecule type" value="Genomic_DNA"/>
</dbReference>
<evidence type="ECO:0000313" key="3">
    <source>
        <dbReference type="Proteomes" id="UP001500795"/>
    </source>
</evidence>
<keyword evidence="3" id="KW-1185">Reference proteome</keyword>
<comment type="caution">
    <text evidence="2">The sequence shown here is derived from an EMBL/GenBank/DDBJ whole genome shotgun (WGS) entry which is preliminary data.</text>
</comment>
<feature type="transmembrane region" description="Helical" evidence="1">
    <location>
        <begin position="45"/>
        <end position="64"/>
    </location>
</feature>
<proteinExistence type="predicted"/>
<accession>A0ABP6VGT6</accession>
<gene>
    <name evidence="2" type="ORF">GCM10022394_14040</name>
</gene>
<sequence>MVLFVFSGVVFVSGAIGFEMLAGRYVELHGKGNLIYSFFYTCEEFLEMLGIVIFIYAVLMYMVGEFKSFSITLHESKVKSVERVMCTKQKNYVDR</sequence>
<name>A0ABP6VGT6_9GAMM</name>
<organism evidence="2 3">
    <name type="scientific">Zobellella aerophila</name>
    <dbReference type="NCBI Taxonomy" id="870480"/>
    <lineage>
        <taxon>Bacteria</taxon>
        <taxon>Pseudomonadati</taxon>
        <taxon>Pseudomonadota</taxon>
        <taxon>Gammaproteobacteria</taxon>
        <taxon>Aeromonadales</taxon>
        <taxon>Aeromonadaceae</taxon>
        <taxon>Zobellella</taxon>
    </lineage>
</organism>